<dbReference type="AlphaFoldDB" id="A0A9P0E677"/>
<proteinExistence type="predicted"/>
<dbReference type="OrthoDB" id="189997at2759"/>
<dbReference type="Gene3D" id="1.10.10.2120">
    <property type="match status" value="1"/>
</dbReference>
<dbReference type="NCBIfam" id="NF040521">
    <property type="entry name" value="C45_proenzyme"/>
    <property type="match status" value="1"/>
</dbReference>
<dbReference type="Pfam" id="PF03417">
    <property type="entry name" value="AAT"/>
    <property type="match status" value="1"/>
</dbReference>
<dbReference type="PANTHER" id="PTHR34180:SF1">
    <property type="entry name" value="BETA-ALANYL-DOPAMINE_CARCININE HYDROLASE"/>
    <property type="match status" value="1"/>
</dbReference>
<dbReference type="PANTHER" id="PTHR34180">
    <property type="entry name" value="PEPTIDASE C45"/>
    <property type="match status" value="1"/>
</dbReference>
<evidence type="ECO:0000259" key="1">
    <source>
        <dbReference type="Pfam" id="PF03417"/>
    </source>
</evidence>
<keyword evidence="3" id="KW-1185">Reference proteome</keyword>
<gene>
    <name evidence="2" type="ORF">NEZAVI_LOCUS615</name>
</gene>
<dbReference type="InterPro" id="IPR005079">
    <property type="entry name" value="Peptidase_C45_hydrolase"/>
</dbReference>
<evidence type="ECO:0000313" key="2">
    <source>
        <dbReference type="EMBL" id="CAH1389164.1"/>
    </source>
</evidence>
<dbReference type="Gene3D" id="3.60.60.10">
    <property type="entry name" value="Penicillin V Acylase, Chain A"/>
    <property type="match status" value="1"/>
</dbReference>
<organism evidence="2 3">
    <name type="scientific">Nezara viridula</name>
    <name type="common">Southern green stink bug</name>
    <name type="synonym">Cimex viridulus</name>
    <dbReference type="NCBI Taxonomy" id="85310"/>
    <lineage>
        <taxon>Eukaryota</taxon>
        <taxon>Metazoa</taxon>
        <taxon>Ecdysozoa</taxon>
        <taxon>Arthropoda</taxon>
        <taxon>Hexapoda</taxon>
        <taxon>Insecta</taxon>
        <taxon>Pterygota</taxon>
        <taxon>Neoptera</taxon>
        <taxon>Paraneoptera</taxon>
        <taxon>Hemiptera</taxon>
        <taxon>Heteroptera</taxon>
        <taxon>Panheteroptera</taxon>
        <taxon>Pentatomomorpha</taxon>
        <taxon>Pentatomoidea</taxon>
        <taxon>Pentatomidae</taxon>
        <taxon>Pentatominae</taxon>
        <taxon>Nezara</taxon>
    </lineage>
</organism>
<name>A0A9P0E677_NEZVI</name>
<dbReference type="InterPro" id="IPR047801">
    <property type="entry name" value="Peptidase_C45"/>
</dbReference>
<dbReference type="EMBL" id="OV725077">
    <property type="protein sequence ID" value="CAH1389164.1"/>
    <property type="molecule type" value="Genomic_DNA"/>
</dbReference>
<reference evidence="2" key="1">
    <citation type="submission" date="2022-01" db="EMBL/GenBank/DDBJ databases">
        <authorList>
            <person name="King R."/>
        </authorList>
    </citation>
    <scope>NUCLEOTIDE SEQUENCE</scope>
</reference>
<dbReference type="Proteomes" id="UP001152798">
    <property type="component" value="Chromosome 1"/>
</dbReference>
<protein>
    <recommendedName>
        <fullName evidence="1">Peptidase C45 hydrolase domain-containing protein</fullName>
    </recommendedName>
</protein>
<evidence type="ECO:0000313" key="3">
    <source>
        <dbReference type="Proteomes" id="UP001152798"/>
    </source>
</evidence>
<sequence>MNVMFSLNNTIVPPHNMNSTEVRHNSLPVLHVRGSYYEVGYNVGRTFCGLIKTLLDTHPSLNKVYIPLYNTNNGREIYDKTYQTVMKYYPQYIREMEGMSDGAGVPFYKLFLLHLDDILPVCVGKMNQTNGCHGCSTVCLNEEHAEMIGHTEDALKEVLNNIYIVKAHITESQPEEIFTAFCYAGLLPGYAMGFNNHGLIYSINIIGAKHLGKGKLPRAFVARALLTASSLETVEDILRCKGCGIGDAMSVNLTFLNQQGDRLFHNIEVSPTFPISDESALSVMTISPGEVMFHANKFLRLQIPELEGDMKDSSTARHETMKKHTIINNKCVLNLLGDTTHKKYDIFRSVENVWTVAVGIFDCLARTWSIYLDNPKLSDPIAVLPLDY</sequence>
<accession>A0A9P0E677</accession>
<feature type="domain" description="Peptidase C45 hydrolase" evidence="1">
    <location>
        <begin position="141"/>
        <end position="376"/>
    </location>
</feature>
<dbReference type="InterPro" id="IPR047794">
    <property type="entry name" value="C45_proenzyme-like"/>
</dbReference>